<name>A0A5J4WJ09_9EUKA</name>
<dbReference type="AlphaFoldDB" id="A0A5J4WJ09"/>
<proteinExistence type="predicted"/>
<protein>
    <submittedName>
        <fullName evidence="1">Uncharacterized protein</fullName>
    </submittedName>
</protein>
<dbReference type="EMBL" id="SNRW01001965">
    <property type="protein sequence ID" value="KAA6394349.1"/>
    <property type="molecule type" value="Genomic_DNA"/>
</dbReference>
<organism evidence="1 2">
    <name type="scientific">Streblomastix strix</name>
    <dbReference type="NCBI Taxonomy" id="222440"/>
    <lineage>
        <taxon>Eukaryota</taxon>
        <taxon>Metamonada</taxon>
        <taxon>Preaxostyla</taxon>
        <taxon>Oxymonadida</taxon>
        <taxon>Streblomastigidae</taxon>
        <taxon>Streblomastix</taxon>
    </lineage>
</organism>
<dbReference type="Proteomes" id="UP000324800">
    <property type="component" value="Unassembled WGS sequence"/>
</dbReference>
<dbReference type="OrthoDB" id="10500762at2759"/>
<accession>A0A5J4WJ09</accession>
<gene>
    <name evidence="1" type="ORF">EZS28_010121</name>
</gene>
<evidence type="ECO:0000313" key="1">
    <source>
        <dbReference type="EMBL" id="KAA6394349.1"/>
    </source>
</evidence>
<evidence type="ECO:0000313" key="2">
    <source>
        <dbReference type="Proteomes" id="UP000324800"/>
    </source>
</evidence>
<comment type="caution">
    <text evidence="1">The sequence shown here is derived from an EMBL/GenBank/DDBJ whole genome shotgun (WGS) entry which is preliminary data.</text>
</comment>
<sequence>DTIVAPIWSVHVQESDLWGGLFDVAKNSYKKKQLYKSNKNYIRVPVKRVRLTIQYTKQFTLLGCTADLITSIRTELLTPSGLKNLVCDIAPVTVSIKNYVVTEVTANMAGYKATDEYLNRVRSFFSTRAFVVAAQRVEIWPFPTSATLTDFVLLFSKDARCTTCIENLYYKNMQLTTCGRNFPDIPMNTIDQQLLQLQLNATNLDLLFEATDEFEDALTTPRNTATRRLYAHTDLTSFMISLQCERNSNGTLTFDGLDTINQDTSVELRGAPIYQGVTDCYYNVDTYGKRPAPQILYTVHDTFWLFSPNQGDSCHYDTTYSLDEVIGEIKA</sequence>
<reference evidence="1 2" key="1">
    <citation type="submission" date="2019-03" db="EMBL/GenBank/DDBJ databases">
        <title>Single cell metagenomics reveals metabolic interactions within the superorganism composed of flagellate Streblomastix strix and complex community of Bacteroidetes bacteria on its surface.</title>
        <authorList>
            <person name="Treitli S.C."/>
            <person name="Kolisko M."/>
            <person name="Husnik F."/>
            <person name="Keeling P."/>
            <person name="Hampl V."/>
        </authorList>
    </citation>
    <scope>NUCLEOTIDE SEQUENCE [LARGE SCALE GENOMIC DNA]</scope>
    <source>
        <strain evidence="1">ST1C</strain>
    </source>
</reference>
<feature type="non-terminal residue" evidence="1">
    <location>
        <position position="1"/>
    </location>
</feature>